<sequence>MSVTAPKRLFIFCPKRAGREDIDAGTDGA</sequence>
<organism evidence="1 2">
    <name type="scientific">Eubacterium plexicaudatum ASF492</name>
    <dbReference type="NCBI Taxonomy" id="1235802"/>
    <lineage>
        <taxon>Bacteria</taxon>
        <taxon>Bacillati</taxon>
        <taxon>Bacillota</taxon>
        <taxon>Clostridia</taxon>
        <taxon>Eubacteriales</taxon>
        <taxon>Eubacteriaceae</taxon>
        <taxon>Eubacterium</taxon>
    </lineage>
</organism>
<evidence type="ECO:0000313" key="1">
    <source>
        <dbReference type="EMBL" id="EMZ19416.1"/>
    </source>
</evidence>
<proteinExistence type="predicted"/>
<dbReference type="AlphaFoldDB" id="N1ZU27"/>
<comment type="caution">
    <text evidence="1">The sequence shown here is derived from an EMBL/GenBank/DDBJ whole genome shotgun (WGS) entry which is preliminary data.</text>
</comment>
<protein>
    <submittedName>
        <fullName evidence="1">Uncharacterized protein</fullName>
    </submittedName>
</protein>
<dbReference type="Proteomes" id="UP000012589">
    <property type="component" value="Unassembled WGS sequence"/>
</dbReference>
<accession>N1ZU27</accession>
<dbReference type="eggNOG" id="ENOG5033KH0">
    <property type="taxonomic scope" value="Bacteria"/>
</dbReference>
<evidence type="ECO:0000313" key="2">
    <source>
        <dbReference type="Proteomes" id="UP000012589"/>
    </source>
</evidence>
<dbReference type="HOGENOM" id="CLU_3409333_0_0_9"/>
<keyword evidence="2" id="KW-1185">Reference proteome</keyword>
<gene>
    <name evidence="1" type="ORF">C823_05499</name>
</gene>
<reference evidence="1 2" key="1">
    <citation type="journal article" date="2014" name="Genome Announc.">
        <title>Draft genome sequences of the altered schaedler flora, a defined bacterial community from gnotobiotic mice.</title>
        <authorList>
            <person name="Wannemuehler M.J."/>
            <person name="Overstreet A.M."/>
            <person name="Ward D.V."/>
            <person name="Phillips G.J."/>
        </authorList>
    </citation>
    <scope>NUCLEOTIDE SEQUENCE [LARGE SCALE GENOMIC DNA]</scope>
    <source>
        <strain evidence="1 2">ASF492</strain>
    </source>
</reference>
<dbReference type="EMBL" id="AQFT01000163">
    <property type="protein sequence ID" value="EMZ19416.1"/>
    <property type="molecule type" value="Genomic_DNA"/>
</dbReference>
<name>N1ZU27_9FIRM</name>